<proteinExistence type="predicted"/>
<organism evidence="1 2">
    <name type="scientific">Gluconacetobacter tumulisoli</name>
    <dbReference type="NCBI Taxonomy" id="1286189"/>
    <lineage>
        <taxon>Bacteria</taxon>
        <taxon>Pseudomonadati</taxon>
        <taxon>Pseudomonadota</taxon>
        <taxon>Alphaproteobacteria</taxon>
        <taxon>Acetobacterales</taxon>
        <taxon>Acetobacteraceae</taxon>
        <taxon>Gluconacetobacter</taxon>
    </lineage>
</organism>
<evidence type="ECO:0000313" key="1">
    <source>
        <dbReference type="EMBL" id="MBB2202791.1"/>
    </source>
</evidence>
<dbReference type="AlphaFoldDB" id="A0A7W4K9E8"/>
<protein>
    <submittedName>
        <fullName evidence="1">Uncharacterized protein</fullName>
    </submittedName>
</protein>
<accession>A0A7W4K9E8</accession>
<dbReference type="Proteomes" id="UP000578030">
    <property type="component" value="Unassembled WGS sequence"/>
</dbReference>
<dbReference type="RefSeq" id="WP_182960494.1">
    <property type="nucleotide sequence ID" value="NZ_JABEQM010000013.1"/>
</dbReference>
<reference evidence="1 2" key="1">
    <citation type="submission" date="2020-04" db="EMBL/GenBank/DDBJ databases">
        <title>Description of novel Gluconacetobacter.</title>
        <authorList>
            <person name="Sombolestani A."/>
        </authorList>
    </citation>
    <scope>NUCLEOTIDE SEQUENCE [LARGE SCALE GENOMIC DNA]</scope>
    <source>
        <strain evidence="1 2">LMG 27802</strain>
    </source>
</reference>
<dbReference type="EMBL" id="JABEQM010000013">
    <property type="protein sequence ID" value="MBB2202791.1"/>
    <property type="molecule type" value="Genomic_DNA"/>
</dbReference>
<evidence type="ECO:0000313" key="2">
    <source>
        <dbReference type="Proteomes" id="UP000578030"/>
    </source>
</evidence>
<sequence>MSVVTIAETAAEIEKVQYAGHAAKAGRLGEWLEMRIHLYARRSVPISLPISPFSERRQINSERRGISQNLVI</sequence>
<gene>
    <name evidence="1" type="ORF">HLH28_14640</name>
</gene>
<name>A0A7W4K9E8_9PROT</name>
<keyword evidence="2" id="KW-1185">Reference proteome</keyword>
<comment type="caution">
    <text evidence="1">The sequence shown here is derived from an EMBL/GenBank/DDBJ whole genome shotgun (WGS) entry which is preliminary data.</text>
</comment>